<dbReference type="Proteomes" id="UP000054248">
    <property type="component" value="Unassembled WGS sequence"/>
</dbReference>
<organism evidence="1 2">
    <name type="scientific">Tulasnella calospora MUT 4182</name>
    <dbReference type="NCBI Taxonomy" id="1051891"/>
    <lineage>
        <taxon>Eukaryota</taxon>
        <taxon>Fungi</taxon>
        <taxon>Dikarya</taxon>
        <taxon>Basidiomycota</taxon>
        <taxon>Agaricomycotina</taxon>
        <taxon>Agaricomycetes</taxon>
        <taxon>Cantharellales</taxon>
        <taxon>Tulasnellaceae</taxon>
        <taxon>Tulasnella</taxon>
    </lineage>
</organism>
<evidence type="ECO:0000313" key="2">
    <source>
        <dbReference type="Proteomes" id="UP000054248"/>
    </source>
</evidence>
<evidence type="ECO:0000313" key="1">
    <source>
        <dbReference type="EMBL" id="KIO18919.1"/>
    </source>
</evidence>
<proteinExistence type="predicted"/>
<name>A0A0C3Q6H6_9AGAM</name>
<sequence length="321" mass="35967">MSGLTEASTASDIVFRGADGNECEAFVVAVRDFAFAKGLQKDRDWMLHFATTRLRGKALRWHAQLDLAIREDWDLFVQALFEQYPLVEEPCRAEIATPVWSTRTFSPSLSTITLAADPELDLKDTGPLRQYDASSNEQQIGLLRVVPEKGTGVSQYIWWDYTVEELNAQGFDYTSYPKRTTVNRNEALVVSFLPSSAPHQISCLNSRGHLGRVVIRHNSNLQCYALYGCNNQHDTGKPVASGSVLVPKVWNFLEDGTLQASLSLFSEGSHKETKFTTTEVHVDTSGSMMRFVKPGTPLEQDRPKGNPVHPFVRTRIVFEPL</sequence>
<dbReference type="OrthoDB" id="3256695at2759"/>
<gene>
    <name evidence="1" type="ORF">M407DRAFT_31427</name>
</gene>
<accession>A0A0C3Q6H6</accession>
<keyword evidence="2" id="KW-1185">Reference proteome</keyword>
<protein>
    <submittedName>
        <fullName evidence="1">Uncharacterized protein</fullName>
    </submittedName>
</protein>
<dbReference type="AlphaFoldDB" id="A0A0C3Q6H6"/>
<reference evidence="1 2" key="1">
    <citation type="submission" date="2014-04" db="EMBL/GenBank/DDBJ databases">
        <authorList>
            <consortium name="DOE Joint Genome Institute"/>
            <person name="Kuo A."/>
            <person name="Girlanda M."/>
            <person name="Perotto S."/>
            <person name="Kohler A."/>
            <person name="Nagy L.G."/>
            <person name="Floudas D."/>
            <person name="Copeland A."/>
            <person name="Barry K.W."/>
            <person name="Cichocki N."/>
            <person name="Veneault-Fourrey C."/>
            <person name="LaButti K."/>
            <person name="Lindquist E.A."/>
            <person name="Lipzen A."/>
            <person name="Lundell T."/>
            <person name="Morin E."/>
            <person name="Murat C."/>
            <person name="Sun H."/>
            <person name="Tunlid A."/>
            <person name="Henrissat B."/>
            <person name="Grigoriev I.V."/>
            <person name="Hibbett D.S."/>
            <person name="Martin F."/>
            <person name="Nordberg H.P."/>
            <person name="Cantor M.N."/>
            <person name="Hua S.X."/>
        </authorList>
    </citation>
    <scope>NUCLEOTIDE SEQUENCE [LARGE SCALE GENOMIC DNA]</scope>
    <source>
        <strain evidence="1 2">MUT 4182</strain>
    </source>
</reference>
<dbReference type="HOGENOM" id="CLU_051902_0_0_1"/>
<reference evidence="2" key="2">
    <citation type="submission" date="2015-01" db="EMBL/GenBank/DDBJ databases">
        <title>Evolutionary Origins and Diversification of the Mycorrhizal Mutualists.</title>
        <authorList>
            <consortium name="DOE Joint Genome Institute"/>
            <consortium name="Mycorrhizal Genomics Consortium"/>
            <person name="Kohler A."/>
            <person name="Kuo A."/>
            <person name="Nagy L.G."/>
            <person name="Floudas D."/>
            <person name="Copeland A."/>
            <person name="Barry K.W."/>
            <person name="Cichocki N."/>
            <person name="Veneault-Fourrey C."/>
            <person name="LaButti K."/>
            <person name="Lindquist E.A."/>
            <person name="Lipzen A."/>
            <person name="Lundell T."/>
            <person name="Morin E."/>
            <person name="Murat C."/>
            <person name="Riley R."/>
            <person name="Ohm R."/>
            <person name="Sun H."/>
            <person name="Tunlid A."/>
            <person name="Henrissat B."/>
            <person name="Grigoriev I.V."/>
            <person name="Hibbett D.S."/>
            <person name="Martin F."/>
        </authorList>
    </citation>
    <scope>NUCLEOTIDE SEQUENCE [LARGE SCALE GENOMIC DNA]</scope>
    <source>
        <strain evidence="2">MUT 4182</strain>
    </source>
</reference>
<dbReference type="EMBL" id="KN823251">
    <property type="protein sequence ID" value="KIO18919.1"/>
    <property type="molecule type" value="Genomic_DNA"/>
</dbReference>